<dbReference type="KEGG" id="proo:MJB10_04400"/>
<feature type="transmembrane region" description="Helical" evidence="8">
    <location>
        <begin position="273"/>
        <end position="298"/>
    </location>
</feature>
<keyword evidence="10" id="KW-1185">Reference proteome</keyword>
<feature type="transmembrane region" description="Helical" evidence="8">
    <location>
        <begin position="115"/>
        <end position="137"/>
    </location>
</feature>
<keyword evidence="7 8" id="KW-0472">Membrane</keyword>
<comment type="similarity">
    <text evidence="2">Belongs to the amino acid-polyamine-organocation (APC) superfamily. Spore germination protein (SGP) (TC 2.A.3.9) family.</text>
</comment>
<feature type="transmembrane region" description="Helical" evidence="8">
    <location>
        <begin position="44"/>
        <end position="65"/>
    </location>
</feature>
<keyword evidence="5 8" id="KW-0812">Transmembrane</keyword>
<sequence length="369" mass="43110">MKASSLYERTVTFGGIYVFFMVNRSQMLYFVLVTPSKLVYPYMIWALIAVGILSQLNMILIAKWFSSDISTKGYQGFVQLFGKRTVRVLAFVGLFFIFAKIYVSTLGTVEVINSIIFPSMNPLWLILFLFGICLYAASRGMTNAIRFVVIAFFGSAWMILCFIPFFFPSMASLHDLYPLIPADWSTVSWKNLLFIWQAFSGPEYLVFIGPWINQKQKMLKYLTFANTTSVFEYLIMFVVSLLFFSSQYLNKSRFPVTDLIRYLQTPVLERIDIILICMQMFYYVWAISLYFLWFYGAIRIVSGRLNEQSNRIGFITCWIMILISTIILDKWFDETEQNPLMNLQIWLRAFTYLFIPTFLLIACKRKGLI</sequence>
<name>A0AA96RNF1_9BACL</name>
<evidence type="ECO:0000256" key="1">
    <source>
        <dbReference type="ARBA" id="ARBA00004141"/>
    </source>
</evidence>
<feature type="transmembrane region" description="Helical" evidence="8">
    <location>
        <begin position="310"/>
        <end position="328"/>
    </location>
</feature>
<accession>A0AA96RNF1</accession>
<dbReference type="PANTHER" id="PTHR34975">
    <property type="entry name" value="SPORE GERMINATION PROTEIN A2"/>
    <property type="match status" value="1"/>
</dbReference>
<feature type="transmembrane region" description="Helical" evidence="8">
    <location>
        <begin position="193"/>
        <end position="212"/>
    </location>
</feature>
<keyword evidence="4" id="KW-0309">Germination</keyword>
<feature type="transmembrane region" description="Helical" evidence="8">
    <location>
        <begin position="12"/>
        <end position="32"/>
    </location>
</feature>
<evidence type="ECO:0000256" key="8">
    <source>
        <dbReference type="SAM" id="Phobius"/>
    </source>
</evidence>
<evidence type="ECO:0000256" key="2">
    <source>
        <dbReference type="ARBA" id="ARBA00007998"/>
    </source>
</evidence>
<keyword evidence="6 8" id="KW-1133">Transmembrane helix</keyword>
<dbReference type="Pfam" id="PF03845">
    <property type="entry name" value="Spore_permease"/>
    <property type="match status" value="1"/>
</dbReference>
<protein>
    <submittedName>
        <fullName evidence="9">GerAB/ArcD/ProY family transporter</fullName>
    </submittedName>
</protein>
<evidence type="ECO:0000256" key="4">
    <source>
        <dbReference type="ARBA" id="ARBA00022544"/>
    </source>
</evidence>
<dbReference type="Proteomes" id="UP001304650">
    <property type="component" value="Chromosome"/>
</dbReference>
<feature type="transmembrane region" description="Helical" evidence="8">
    <location>
        <begin position="343"/>
        <end position="363"/>
    </location>
</feature>
<dbReference type="GO" id="GO:0016020">
    <property type="term" value="C:membrane"/>
    <property type="evidence" value="ECO:0007669"/>
    <property type="project" value="UniProtKB-SubCell"/>
</dbReference>
<proteinExistence type="inferred from homology"/>
<comment type="subcellular location">
    <subcellularLocation>
        <location evidence="1">Membrane</location>
        <topology evidence="1">Multi-pass membrane protein</topology>
    </subcellularLocation>
</comment>
<evidence type="ECO:0000313" key="9">
    <source>
        <dbReference type="EMBL" id="WNR45382.1"/>
    </source>
</evidence>
<dbReference type="RefSeq" id="WP_314802084.1">
    <property type="nucleotide sequence ID" value="NZ_CP130319.1"/>
</dbReference>
<evidence type="ECO:0000256" key="7">
    <source>
        <dbReference type="ARBA" id="ARBA00023136"/>
    </source>
</evidence>
<dbReference type="AlphaFoldDB" id="A0AA96RNF1"/>
<evidence type="ECO:0000256" key="5">
    <source>
        <dbReference type="ARBA" id="ARBA00022692"/>
    </source>
</evidence>
<evidence type="ECO:0000256" key="3">
    <source>
        <dbReference type="ARBA" id="ARBA00022448"/>
    </source>
</evidence>
<evidence type="ECO:0000256" key="6">
    <source>
        <dbReference type="ARBA" id="ARBA00022989"/>
    </source>
</evidence>
<feature type="transmembrane region" description="Helical" evidence="8">
    <location>
        <begin position="86"/>
        <end position="103"/>
    </location>
</feature>
<dbReference type="EMBL" id="CP130319">
    <property type="protein sequence ID" value="WNR45382.1"/>
    <property type="molecule type" value="Genomic_DNA"/>
</dbReference>
<dbReference type="InterPro" id="IPR004761">
    <property type="entry name" value="Spore_GerAB"/>
</dbReference>
<evidence type="ECO:0000313" key="10">
    <source>
        <dbReference type="Proteomes" id="UP001304650"/>
    </source>
</evidence>
<reference evidence="9" key="1">
    <citation type="submission" date="2022-02" db="EMBL/GenBank/DDBJ databases">
        <title>Paenibacillus sp. MBLB1832 Whole Genome Shotgun Sequencing.</title>
        <authorList>
            <person name="Hwang C.Y."/>
            <person name="Cho E.-S."/>
            <person name="Seo M.-J."/>
        </authorList>
    </citation>
    <scope>NUCLEOTIDE SEQUENCE</scope>
    <source>
        <strain evidence="9">MBLB1832</strain>
    </source>
</reference>
<feature type="transmembrane region" description="Helical" evidence="8">
    <location>
        <begin position="144"/>
        <end position="167"/>
    </location>
</feature>
<gene>
    <name evidence="9" type="ORF">MJB10_04400</name>
</gene>
<dbReference type="GO" id="GO:0009847">
    <property type="term" value="P:spore germination"/>
    <property type="evidence" value="ECO:0007669"/>
    <property type="project" value="InterPro"/>
</dbReference>
<organism evidence="9 10">
    <name type="scientific">Paenibacillus roseopurpureus</name>
    <dbReference type="NCBI Taxonomy" id="2918901"/>
    <lineage>
        <taxon>Bacteria</taxon>
        <taxon>Bacillati</taxon>
        <taxon>Bacillota</taxon>
        <taxon>Bacilli</taxon>
        <taxon>Bacillales</taxon>
        <taxon>Paenibacillaceae</taxon>
        <taxon>Paenibacillus</taxon>
    </lineage>
</organism>
<keyword evidence="3" id="KW-0813">Transport</keyword>
<dbReference type="PANTHER" id="PTHR34975:SF2">
    <property type="entry name" value="SPORE GERMINATION PROTEIN A2"/>
    <property type="match status" value="1"/>
</dbReference>
<feature type="transmembrane region" description="Helical" evidence="8">
    <location>
        <begin position="224"/>
        <end position="244"/>
    </location>
</feature>